<feature type="domain" description="NAD-dependent epimerase/dehydratase" evidence="2">
    <location>
        <begin position="3"/>
        <end position="233"/>
    </location>
</feature>
<reference evidence="3 4" key="1">
    <citation type="submission" date="2021-07" db="EMBL/GenBank/DDBJ databases">
        <title>Paenibacillus radiodurans sp. nov., isolated from the southeastern edge of Tengger Desert.</title>
        <authorList>
            <person name="Zhang G."/>
        </authorList>
    </citation>
    <scope>NUCLEOTIDE SEQUENCE [LARGE SCALE GENOMIC DNA]</scope>
    <source>
        <strain evidence="3 4">DT7-4</strain>
    </source>
</reference>
<evidence type="ECO:0000259" key="2">
    <source>
        <dbReference type="Pfam" id="PF01370"/>
    </source>
</evidence>
<dbReference type="PANTHER" id="PTHR43000">
    <property type="entry name" value="DTDP-D-GLUCOSE 4,6-DEHYDRATASE-RELATED"/>
    <property type="match status" value="1"/>
</dbReference>
<dbReference type="EMBL" id="JAHZIJ010000005">
    <property type="protein sequence ID" value="MBW7475065.1"/>
    <property type="molecule type" value="Genomic_DNA"/>
</dbReference>
<evidence type="ECO:0000313" key="4">
    <source>
        <dbReference type="Proteomes" id="UP000812277"/>
    </source>
</evidence>
<comment type="similarity">
    <text evidence="1">Belongs to the NAD(P)-dependent epimerase/dehydratase family.</text>
</comment>
<organism evidence="3 4">
    <name type="scientific">Paenibacillus oenotherae</name>
    <dbReference type="NCBI Taxonomy" id="1435645"/>
    <lineage>
        <taxon>Bacteria</taxon>
        <taxon>Bacillati</taxon>
        <taxon>Bacillota</taxon>
        <taxon>Bacilli</taxon>
        <taxon>Bacillales</taxon>
        <taxon>Paenibacillaceae</taxon>
        <taxon>Paenibacillus</taxon>
    </lineage>
</organism>
<dbReference type="Gene3D" id="3.40.50.720">
    <property type="entry name" value="NAD(P)-binding Rossmann-like Domain"/>
    <property type="match status" value="1"/>
</dbReference>
<dbReference type="RefSeq" id="WP_219872306.1">
    <property type="nucleotide sequence ID" value="NZ_JAHZIJ010000005.1"/>
</dbReference>
<proteinExistence type="inferred from homology"/>
<comment type="caution">
    <text evidence="3">The sequence shown here is derived from an EMBL/GenBank/DDBJ whole genome shotgun (WGS) entry which is preliminary data.</text>
</comment>
<accession>A0ABS7D596</accession>
<evidence type="ECO:0000313" key="3">
    <source>
        <dbReference type="EMBL" id="MBW7475065.1"/>
    </source>
</evidence>
<dbReference type="InterPro" id="IPR036291">
    <property type="entry name" value="NAD(P)-bd_dom_sf"/>
</dbReference>
<keyword evidence="4" id="KW-1185">Reference proteome</keyword>
<dbReference type="SUPFAM" id="SSF51735">
    <property type="entry name" value="NAD(P)-binding Rossmann-fold domains"/>
    <property type="match status" value="1"/>
</dbReference>
<protein>
    <submittedName>
        <fullName evidence="3">NAD-dependent epimerase/dehydratase family protein</fullName>
    </submittedName>
</protein>
<dbReference type="InterPro" id="IPR001509">
    <property type="entry name" value="Epimerase_deHydtase"/>
</dbReference>
<name>A0ABS7D596_9BACL</name>
<evidence type="ECO:0000256" key="1">
    <source>
        <dbReference type="ARBA" id="ARBA00007637"/>
    </source>
</evidence>
<gene>
    <name evidence="3" type="ORF">K0T92_09930</name>
</gene>
<dbReference type="Pfam" id="PF01370">
    <property type="entry name" value="Epimerase"/>
    <property type="match status" value="1"/>
</dbReference>
<sequence>MRIMVTGGAGFIASHIVDGLINIGHEIAIVDNLITGKTQYINDKAKRYMMDIADVQLEHAFQDFRPEIVIHHAAQISVQASINNPLFDAQTNISGTIALLELCKKHAVRKIIYASSAAVYGIPNYLPVDESHPIAPLSFYGISKHTPEQYIKLYSELFSLDYTILRYANVYGPRQDPAGEGGVVSIFIDYLTNDKSPFIYGDGEQTRDFIYVKDIVSANIAALTAGSKKTMNISTNSQISVNSLFTNIQQLIPQAPAPQYAPSRSGDIEHSVLDNSQAIQELNWTPLYTLEQGLHETCEFYKHLASMSI</sequence>
<dbReference type="Proteomes" id="UP000812277">
    <property type="component" value="Unassembled WGS sequence"/>
</dbReference>